<evidence type="ECO:0000259" key="16">
    <source>
        <dbReference type="PROSITE" id="PS50879"/>
    </source>
</evidence>
<evidence type="ECO:0000256" key="7">
    <source>
        <dbReference type="ARBA" id="ARBA00022801"/>
    </source>
</evidence>
<dbReference type="PROSITE" id="PS50879">
    <property type="entry name" value="RNASE_H_1"/>
    <property type="match status" value="1"/>
</dbReference>
<dbReference type="InterPro" id="IPR001037">
    <property type="entry name" value="Integrase_C_retrovir"/>
</dbReference>
<dbReference type="GO" id="GO:0015074">
    <property type="term" value="P:DNA integration"/>
    <property type="evidence" value="ECO:0007669"/>
    <property type="project" value="UniProtKB-KW"/>
</dbReference>
<dbReference type="InterPro" id="IPR010661">
    <property type="entry name" value="RVT_thumb"/>
</dbReference>
<dbReference type="InterPro" id="IPR002156">
    <property type="entry name" value="RNaseH_domain"/>
</dbReference>
<keyword evidence="2" id="KW-0808">Transferase</keyword>
<dbReference type="PROSITE" id="PS50994">
    <property type="entry name" value="INTEGRASE"/>
    <property type="match status" value="1"/>
</dbReference>
<dbReference type="GO" id="GO:0003964">
    <property type="term" value="F:RNA-directed DNA polymerase activity"/>
    <property type="evidence" value="ECO:0007669"/>
    <property type="project" value="UniProtKB-KW"/>
</dbReference>
<evidence type="ECO:0000256" key="8">
    <source>
        <dbReference type="ARBA" id="ARBA00022908"/>
    </source>
</evidence>
<feature type="DNA-binding region" description="Integrase-type" evidence="12">
    <location>
        <begin position="729"/>
        <end position="776"/>
    </location>
</feature>
<dbReference type="Pfam" id="PF00075">
    <property type="entry name" value="RNase_H"/>
    <property type="match status" value="1"/>
</dbReference>
<evidence type="ECO:0000256" key="2">
    <source>
        <dbReference type="ARBA" id="ARBA00022679"/>
    </source>
</evidence>
<dbReference type="Gene3D" id="2.30.30.10">
    <property type="entry name" value="Integrase, C-terminal domain superfamily, retroviral"/>
    <property type="match status" value="1"/>
</dbReference>
<keyword evidence="11" id="KW-0862">Zinc</keyword>
<feature type="compositionally biased region" description="Low complexity" evidence="13">
    <location>
        <begin position="791"/>
        <end position="808"/>
    </location>
</feature>
<dbReference type="InterPro" id="IPR012337">
    <property type="entry name" value="RNaseH-like_sf"/>
</dbReference>
<keyword evidence="7" id="KW-0378">Hydrolase</keyword>
<evidence type="ECO:0000256" key="9">
    <source>
        <dbReference type="ARBA" id="ARBA00022918"/>
    </source>
</evidence>
<evidence type="ECO:0000259" key="14">
    <source>
        <dbReference type="PROSITE" id="PS50876"/>
    </source>
</evidence>
<dbReference type="Ensembl" id="ENSGALT00010000646.1">
    <property type="protein sequence ID" value="ENSGALP00010000367.1"/>
    <property type="gene ID" value="ENSGALG00010000339.1"/>
</dbReference>
<evidence type="ECO:0000259" key="18">
    <source>
        <dbReference type="PROSITE" id="PS51027"/>
    </source>
</evidence>
<dbReference type="InterPro" id="IPR001584">
    <property type="entry name" value="Integrase_cat-core"/>
</dbReference>
<feature type="domain" description="RNase H type-1" evidence="16">
    <location>
        <begin position="371"/>
        <end position="507"/>
    </location>
</feature>
<dbReference type="SUPFAM" id="SSF50122">
    <property type="entry name" value="DNA-binding domain of retroviral integrase"/>
    <property type="match status" value="1"/>
</dbReference>
<dbReference type="InterPro" id="IPR043128">
    <property type="entry name" value="Rev_trsase/Diguanyl_cyclase"/>
</dbReference>
<dbReference type="GO" id="GO:0003677">
    <property type="term" value="F:DNA binding"/>
    <property type="evidence" value="ECO:0007669"/>
    <property type="project" value="UniProtKB-KW"/>
</dbReference>
<dbReference type="InterPro" id="IPR036397">
    <property type="entry name" value="RNaseH_sf"/>
</dbReference>
<dbReference type="PANTHER" id="PTHR41694">
    <property type="entry name" value="ENDOGENOUS RETROVIRUS GROUP K MEMBER POL PROTEIN"/>
    <property type="match status" value="1"/>
</dbReference>
<dbReference type="Gene3D" id="3.30.70.270">
    <property type="match status" value="2"/>
</dbReference>
<feature type="domain" description="Integrase-type" evidence="14">
    <location>
        <begin position="509"/>
        <end position="550"/>
    </location>
</feature>
<dbReference type="Pfam" id="PF00665">
    <property type="entry name" value="rve"/>
    <property type="match status" value="1"/>
</dbReference>
<feature type="domain" description="Integrase-type" evidence="18">
    <location>
        <begin position="729"/>
        <end position="776"/>
    </location>
</feature>
<dbReference type="PROSITE" id="PS50878">
    <property type="entry name" value="RT_POL"/>
    <property type="match status" value="1"/>
</dbReference>
<dbReference type="Gene3D" id="3.10.10.10">
    <property type="entry name" value="HIV Type 1 Reverse Transcriptase, subunit A, domain 1"/>
    <property type="match status" value="1"/>
</dbReference>
<dbReference type="Ensembl" id="ENSGALT00010000649.1">
    <property type="protein sequence ID" value="ENSGALP00010000369.1"/>
    <property type="gene ID" value="ENSGALG00010000343.1"/>
</dbReference>
<keyword evidence="3" id="KW-0548">Nucleotidyltransferase</keyword>
<name>A0A8V0X712_CHICK</name>
<evidence type="ECO:0000256" key="13">
    <source>
        <dbReference type="SAM" id="MobiDB-lite"/>
    </source>
</evidence>
<keyword evidence="6" id="KW-0255">Endonuclease</keyword>
<evidence type="ECO:0000259" key="15">
    <source>
        <dbReference type="PROSITE" id="PS50878"/>
    </source>
</evidence>
<accession>A0A8V0X712</accession>
<dbReference type="InterPro" id="IPR017856">
    <property type="entry name" value="Integrase-like_N"/>
</dbReference>
<dbReference type="Gene3D" id="1.10.10.200">
    <property type="match status" value="1"/>
</dbReference>
<dbReference type="InterPro" id="IPR036862">
    <property type="entry name" value="Integrase_C_dom_sf_retrovir"/>
</dbReference>
<evidence type="ECO:0000256" key="12">
    <source>
        <dbReference type="PROSITE-ProRule" id="PRU00506"/>
    </source>
</evidence>
<evidence type="ECO:0000259" key="17">
    <source>
        <dbReference type="PROSITE" id="PS50994"/>
    </source>
</evidence>
<feature type="region of interest" description="Disordered" evidence="13">
    <location>
        <begin position="766"/>
        <end position="827"/>
    </location>
</feature>
<evidence type="ECO:0000256" key="5">
    <source>
        <dbReference type="ARBA" id="ARBA00022723"/>
    </source>
</evidence>
<dbReference type="Pfam" id="PF02022">
    <property type="entry name" value="Integrase_Zn"/>
    <property type="match status" value="1"/>
</dbReference>
<dbReference type="Pfam" id="PF00552">
    <property type="entry name" value="IN_DBD_C"/>
    <property type="match status" value="1"/>
</dbReference>
<evidence type="ECO:0000313" key="19">
    <source>
        <dbReference type="Ensembl" id="ENSGALP00010000367.1"/>
    </source>
</evidence>
<dbReference type="GO" id="GO:0008270">
    <property type="term" value="F:zinc ion binding"/>
    <property type="evidence" value="ECO:0007669"/>
    <property type="project" value="UniProtKB-KW"/>
</dbReference>
<dbReference type="PANTHER" id="PTHR41694:SF3">
    <property type="entry name" value="RNA-DIRECTED DNA POLYMERASE-RELATED"/>
    <property type="match status" value="1"/>
</dbReference>
<evidence type="ECO:0000256" key="3">
    <source>
        <dbReference type="ARBA" id="ARBA00022695"/>
    </source>
</evidence>
<keyword evidence="5" id="KW-0479">Metal-binding</keyword>
<evidence type="ECO:0000256" key="4">
    <source>
        <dbReference type="ARBA" id="ARBA00022722"/>
    </source>
</evidence>
<feature type="domain" description="Integrase catalytic" evidence="17">
    <location>
        <begin position="560"/>
        <end position="727"/>
    </location>
</feature>
<dbReference type="InterPro" id="IPR000477">
    <property type="entry name" value="RT_dom"/>
</dbReference>
<dbReference type="Proteomes" id="UP000000539">
    <property type="component" value="Unassembled WGS sequence"/>
</dbReference>
<evidence type="ECO:0000256" key="10">
    <source>
        <dbReference type="ARBA" id="ARBA00023125"/>
    </source>
</evidence>
<dbReference type="GO" id="GO:0035613">
    <property type="term" value="F:RNA stem-loop binding"/>
    <property type="evidence" value="ECO:0000318"/>
    <property type="project" value="GO_Central"/>
</dbReference>
<proteinExistence type="inferred from homology"/>
<comment type="similarity">
    <text evidence="1">Belongs to the beta type-B retroviral polymerase family. HERV class-II K(HML-2) pol subfamily.</text>
</comment>
<keyword evidence="10" id="KW-0238">DNA-binding</keyword>
<dbReference type="Pfam" id="PF00078">
    <property type="entry name" value="RVT_1"/>
    <property type="match status" value="1"/>
</dbReference>
<evidence type="ECO:0000313" key="20">
    <source>
        <dbReference type="Proteomes" id="UP000000539"/>
    </source>
</evidence>
<organism evidence="19 20">
    <name type="scientific">Gallus gallus</name>
    <name type="common">Chicken</name>
    <dbReference type="NCBI Taxonomy" id="9031"/>
    <lineage>
        <taxon>Eukaryota</taxon>
        <taxon>Metazoa</taxon>
        <taxon>Chordata</taxon>
        <taxon>Craniata</taxon>
        <taxon>Vertebrata</taxon>
        <taxon>Euteleostomi</taxon>
        <taxon>Archelosauria</taxon>
        <taxon>Archosauria</taxon>
        <taxon>Dinosauria</taxon>
        <taxon>Saurischia</taxon>
        <taxon>Theropoda</taxon>
        <taxon>Coelurosauria</taxon>
        <taxon>Aves</taxon>
        <taxon>Neognathae</taxon>
        <taxon>Galloanserae</taxon>
        <taxon>Galliformes</taxon>
        <taxon>Phasianidae</taxon>
        <taxon>Phasianinae</taxon>
        <taxon>Gallus</taxon>
    </lineage>
</organism>
<dbReference type="InterPro" id="IPR003308">
    <property type="entry name" value="Integrase_Zn-bd_dom_N"/>
</dbReference>
<evidence type="ECO:0000256" key="11">
    <source>
        <dbReference type="PROSITE-ProRule" id="PRU00450"/>
    </source>
</evidence>
<keyword evidence="20" id="KW-1185">Reference proteome</keyword>
<dbReference type="PROSITE" id="PS50876">
    <property type="entry name" value="ZF_INTEGRASE"/>
    <property type="match status" value="1"/>
</dbReference>
<protein>
    <submittedName>
        <fullName evidence="19">Uncharacterized protein</fullName>
    </submittedName>
</protein>
<dbReference type="Pfam" id="PF06817">
    <property type="entry name" value="RVT_thumb"/>
    <property type="match status" value="1"/>
</dbReference>
<dbReference type="Gene3D" id="3.30.420.10">
    <property type="entry name" value="Ribonuclease H-like superfamily/Ribonuclease H"/>
    <property type="match status" value="2"/>
</dbReference>
<keyword evidence="4" id="KW-0540">Nuclease</keyword>
<dbReference type="PROSITE" id="PS51027">
    <property type="entry name" value="INTEGRASE_DBD"/>
    <property type="match status" value="1"/>
</dbReference>
<dbReference type="SUPFAM" id="SSF56672">
    <property type="entry name" value="DNA/RNA polymerases"/>
    <property type="match status" value="1"/>
</dbReference>
<reference evidence="19" key="1">
    <citation type="submission" date="2025-05" db="UniProtKB">
        <authorList>
            <consortium name="Ensembl"/>
        </authorList>
    </citation>
    <scope>IDENTIFICATION</scope>
    <source>
        <strain evidence="19">broiler</strain>
    </source>
</reference>
<dbReference type="InterPro" id="IPR043502">
    <property type="entry name" value="DNA/RNA_pol_sf"/>
</dbReference>
<keyword evidence="11" id="KW-0863">Zinc-finger</keyword>
<keyword evidence="8" id="KW-0229">DNA integration</keyword>
<evidence type="ECO:0000256" key="1">
    <source>
        <dbReference type="ARBA" id="ARBA00010879"/>
    </source>
</evidence>
<dbReference type="GeneTree" id="ENSGT00670000098165"/>
<sequence>MESMGALQPGLPAPSMIPADWPILIIDLKDCFFTIKLHPDDFKRFAFTLPSVNKGEPAKRFEWTVLPQGMKNSPTLCQLYVDAALQPLRRQWPDAVIYHYMDDILFAQQEPFTDSQVNLIHQTLMASSLIVAPEKVQRTSPWKYLGWTITNKRVTPQKLDFNPQILTLNDAQRLLGDLQWLKPVVGIPNSLPAPLLPLLRGLDPCTPVQVTSMQRDILDKIGHCITTGFIERMDPVSPLSVTIWLNGEHLLGALTQFKSNAGEEGELRVLEWLSPAIQKKKTITTKIENLSSLLESARLRVIEISGREPFQINLPIEKSTLEWYLLNSDRLAEALLGCGAAVRSGPLAPRALQWLGNWNWLVKPLRSDKPIQGAVIVFTDAGKKSCRAAVVWSEKGQWQQHVIQAVPGDSLQTLELAAVVWVLAEFKEPVNIVTDSLYVVGVVSRIEDAWVKEVQNKRLYELFLQLARAVKSRVRPYAIMHIRSHKSEQGLGEGNSRADRLVSLSVPMSPFHLAREAHSNFHQNARGLQKQFKISKVDATAIVRSCPVCSNHNGGLGLGLGVNPRGLTVNEIWQMDVTHIPSMGRLKYVHVTIDTYSHFIWATAQTGEKGLHVIRHLTSCFAVMGVCQKLKTDNGPAYISQRVQRFLKQWGIAHVTGIPHNPQGQAIVERANSTLKQYAEKFKVIPDAQERLSKALFVLNHLCIFRTATDPPAIIHRAPATINDEKPEMWVRYKELKTGLWCGPAKVLYLGRGYLCVSTPTGPQWIPARWTKPATPPQAGRDQRPGSAPESATQATSDSPPPSSATTESDNHLSEPGPGNTDDFGGL</sequence>
<dbReference type="AlphaFoldDB" id="A0A8V0X712"/>
<feature type="domain" description="Reverse transcriptase" evidence="15">
    <location>
        <begin position="1"/>
        <end position="149"/>
    </location>
</feature>
<dbReference type="SUPFAM" id="SSF46919">
    <property type="entry name" value="N-terminal Zn binding domain of HIV integrase"/>
    <property type="match status" value="1"/>
</dbReference>
<dbReference type="GO" id="GO:0004523">
    <property type="term" value="F:RNA-DNA hybrid ribonuclease activity"/>
    <property type="evidence" value="ECO:0007669"/>
    <property type="project" value="InterPro"/>
</dbReference>
<dbReference type="SUPFAM" id="SSF53098">
    <property type="entry name" value="Ribonuclease H-like"/>
    <property type="match status" value="1"/>
</dbReference>
<evidence type="ECO:0000256" key="6">
    <source>
        <dbReference type="ARBA" id="ARBA00022759"/>
    </source>
</evidence>
<keyword evidence="9" id="KW-0695">RNA-directed DNA polymerase</keyword>